<evidence type="ECO:0000256" key="6">
    <source>
        <dbReference type="SAM" id="MobiDB-lite"/>
    </source>
</evidence>
<dbReference type="InterPro" id="IPR045024">
    <property type="entry name" value="NDH-2"/>
</dbReference>
<gene>
    <name evidence="9" type="ORF">E6K78_03530</name>
</gene>
<comment type="similarity">
    <text evidence="1">Belongs to the NADH dehydrogenase family.</text>
</comment>
<evidence type="ECO:0000259" key="7">
    <source>
        <dbReference type="Pfam" id="PF07992"/>
    </source>
</evidence>
<dbReference type="InterPro" id="IPR023753">
    <property type="entry name" value="FAD/NAD-binding_dom"/>
</dbReference>
<proteinExistence type="inferred from homology"/>
<evidence type="ECO:0000313" key="10">
    <source>
        <dbReference type="Proteomes" id="UP000316609"/>
    </source>
</evidence>
<reference evidence="9 10" key="1">
    <citation type="journal article" date="2019" name="Nat. Microbiol.">
        <title>Mediterranean grassland soil C-N compound turnover is dependent on rainfall and depth, and is mediated by genomically divergent microorganisms.</title>
        <authorList>
            <person name="Diamond S."/>
            <person name="Andeer P.F."/>
            <person name="Li Z."/>
            <person name="Crits-Christoph A."/>
            <person name="Burstein D."/>
            <person name="Anantharaman K."/>
            <person name="Lane K.R."/>
            <person name="Thomas B.C."/>
            <person name="Pan C."/>
            <person name="Northen T.R."/>
            <person name="Banfield J.F."/>
        </authorList>
    </citation>
    <scope>NUCLEOTIDE SEQUENCE [LARGE SCALE GENOMIC DNA]</scope>
    <source>
        <strain evidence="9">WS_8</strain>
    </source>
</reference>
<dbReference type="PANTHER" id="PTHR43706">
    <property type="entry name" value="NADH DEHYDROGENASE"/>
    <property type="match status" value="1"/>
</dbReference>
<dbReference type="SUPFAM" id="SSF51905">
    <property type="entry name" value="FAD/NAD(P)-binding domain"/>
    <property type="match status" value="1"/>
</dbReference>
<dbReference type="PANTHER" id="PTHR43706:SF45">
    <property type="entry name" value="NADH DEHYDROGENASE-LIKE PROTEIN RV1812C"/>
    <property type="match status" value="1"/>
</dbReference>
<organism evidence="9 10">
    <name type="scientific">Eiseniibacteriota bacterium</name>
    <dbReference type="NCBI Taxonomy" id="2212470"/>
    <lineage>
        <taxon>Bacteria</taxon>
        <taxon>Candidatus Eiseniibacteriota</taxon>
    </lineage>
</organism>
<dbReference type="InterPro" id="IPR036188">
    <property type="entry name" value="FAD/NAD-bd_sf"/>
</dbReference>
<dbReference type="Pfam" id="PF22366">
    <property type="entry name" value="NDH2_C"/>
    <property type="match status" value="1"/>
</dbReference>
<evidence type="ECO:0000256" key="3">
    <source>
        <dbReference type="ARBA" id="ARBA00022827"/>
    </source>
</evidence>
<evidence type="ECO:0000259" key="8">
    <source>
        <dbReference type="Pfam" id="PF22366"/>
    </source>
</evidence>
<dbReference type="Proteomes" id="UP000316609">
    <property type="component" value="Unassembled WGS sequence"/>
</dbReference>
<dbReference type="AlphaFoldDB" id="A0A538TVQ4"/>
<keyword evidence="3" id="KW-0274">FAD</keyword>
<dbReference type="GO" id="GO:0003954">
    <property type="term" value="F:NADH dehydrogenase activity"/>
    <property type="evidence" value="ECO:0007669"/>
    <property type="project" value="InterPro"/>
</dbReference>
<dbReference type="InterPro" id="IPR054585">
    <property type="entry name" value="NDH2-like_C"/>
</dbReference>
<feature type="region of interest" description="Disordered" evidence="6">
    <location>
        <begin position="439"/>
        <end position="467"/>
    </location>
</feature>
<keyword evidence="2" id="KW-0285">Flavoprotein</keyword>
<dbReference type="Gene3D" id="3.50.50.100">
    <property type="match status" value="1"/>
</dbReference>
<evidence type="ECO:0000256" key="1">
    <source>
        <dbReference type="ARBA" id="ARBA00005272"/>
    </source>
</evidence>
<name>A0A538TVQ4_UNCEI</name>
<accession>A0A538TVQ4</accession>
<keyword evidence="5" id="KW-0520">NAD</keyword>
<sequence length="467" mass="50454">MSAMDAEAPAAGTRMKPPRIVILGGGFGGLAAAIELERTLARQGRAEVTLVNRDNFHLFTPMLHEVAASDLDLTHIVNPIRKLLKRVQLFVGHVERIDLDHRRVVVSHGDDGHRHELAYDHLVVALGSITHLATPGPEGHTLTMKTLGDAIHLRNHVIERLEEADFECAAEAREPLLTVVVAGGGFAGVETLAAVNDFARDALPFYSRLEERQLRMVLVHSGPTVLPELGEKLGRYAERKLARRGVEVRTGTRIVAVGPNEVALSDGTSIRTGTLVWTAGMAPNPLLSDLPCGRERGRIVVDPTLAVPGWPGVWALGDCALVPDVKGGFCPPTAQHALRQGKLAAHNIAAALAGRTGERFVFSTLGQLAAIGKRTGVARILGVNFSGFAAWWLWRTVYLAKLPRFEKKVRVMLDWTLDLMFSKDLVQFTTHRAPSLSHDASAALKTTAAGPRGSEPRPAESEPAAVP</sequence>
<protein>
    <submittedName>
        <fullName evidence="9">NAD(P)/FAD-dependent oxidoreductase</fullName>
    </submittedName>
</protein>
<feature type="domain" description="FAD/NAD(P)-binding" evidence="7">
    <location>
        <begin position="19"/>
        <end position="341"/>
    </location>
</feature>
<evidence type="ECO:0000256" key="2">
    <source>
        <dbReference type="ARBA" id="ARBA00022630"/>
    </source>
</evidence>
<evidence type="ECO:0000256" key="5">
    <source>
        <dbReference type="ARBA" id="ARBA00023027"/>
    </source>
</evidence>
<evidence type="ECO:0000256" key="4">
    <source>
        <dbReference type="ARBA" id="ARBA00023002"/>
    </source>
</evidence>
<dbReference type="Pfam" id="PF07992">
    <property type="entry name" value="Pyr_redox_2"/>
    <property type="match status" value="1"/>
</dbReference>
<keyword evidence="4" id="KW-0560">Oxidoreductase</keyword>
<feature type="domain" description="External alternative NADH-ubiquinone oxidoreductase-like C-terminal" evidence="8">
    <location>
        <begin position="365"/>
        <end position="424"/>
    </location>
</feature>
<dbReference type="PRINTS" id="PR00368">
    <property type="entry name" value="FADPNR"/>
</dbReference>
<dbReference type="EMBL" id="VBOY01000031">
    <property type="protein sequence ID" value="TMQ67714.1"/>
    <property type="molecule type" value="Genomic_DNA"/>
</dbReference>
<comment type="caution">
    <text evidence="9">The sequence shown here is derived from an EMBL/GenBank/DDBJ whole genome shotgun (WGS) entry which is preliminary data.</text>
</comment>
<dbReference type="PRINTS" id="PR00411">
    <property type="entry name" value="PNDRDTASEI"/>
</dbReference>
<evidence type="ECO:0000313" key="9">
    <source>
        <dbReference type="EMBL" id="TMQ67714.1"/>
    </source>
</evidence>